<evidence type="ECO:0000313" key="10">
    <source>
        <dbReference type="EMBL" id="MDH2331467.1"/>
    </source>
</evidence>
<evidence type="ECO:0000256" key="6">
    <source>
        <dbReference type="ARBA" id="ARBA00063934"/>
    </source>
</evidence>
<reference evidence="10" key="3">
    <citation type="submission" date="2023-04" db="EMBL/GenBank/DDBJ databases">
        <title>Uncovering the Secrets of Slow-Growing Bacteria in Tropical Savanna Soil through Cultivation and Genomic Analysis.</title>
        <authorList>
            <person name="Goncalves O.S."/>
            <person name="Santana M.F."/>
        </authorList>
    </citation>
    <scope>NUCLEOTIDE SEQUENCE</scope>
    <source>
        <strain evidence="10">ANTI</strain>
    </source>
</reference>
<evidence type="ECO:0000313" key="13">
    <source>
        <dbReference type="Proteomes" id="UP001229409"/>
    </source>
</evidence>
<dbReference type="AlphaFoldDB" id="A0AAJ3J4M5"/>
<keyword evidence="4 10" id="KW-0067">ATP-binding</keyword>
<dbReference type="GO" id="GO:0015418">
    <property type="term" value="F:ABC-type quaternary ammonium compound transporting activity"/>
    <property type="evidence" value="ECO:0007669"/>
    <property type="project" value="UniProtKB-EC"/>
</dbReference>
<reference evidence="12" key="1">
    <citation type="submission" date="2016-05" db="EMBL/GenBank/DDBJ databases">
        <title>Whole genome shotgun sequencing of cultured foodborne pathogen.</title>
        <authorList>
            <person name="Zheng J."/>
            <person name="Timme R."/>
            <person name="Allard M."/>
            <person name="Strain E."/>
            <person name="Luo Y."/>
            <person name="Brown E."/>
        </authorList>
    </citation>
    <scope>NUCLEOTIDE SEQUENCE [LARGE SCALE GENOMIC DNA]</scope>
    <source>
        <strain evidence="12">CFSAN034343</strain>
    </source>
</reference>
<dbReference type="SUPFAM" id="SSF52540">
    <property type="entry name" value="P-loop containing nucleoside triphosphate hydrolases"/>
    <property type="match status" value="1"/>
</dbReference>
<sequence>MSLIAIEFQNVCKTYANSNDLAVDHVNLSIREGEFITILGSSGSGKTTLLKMVNRLIEPTQGKIKLFGDDIAEIDPVALRRRIGYVIQQVGLFPHMTIGQNIATVPRLLKWEKTKVDEMVHKLLLLVGLDPVNYLNRYPSQLSGGQQQRIGLARALATNPNTMLLDEPFGAIDAMTRLNLQDELLRIHGGVKKTFLFVTHDINEAFKLGTRVIIMNQGKACQFDTPREIVAHPADEFVASLIQSSREQERFWEGLK</sequence>
<evidence type="ECO:0000259" key="9">
    <source>
        <dbReference type="PROSITE" id="PS50893"/>
    </source>
</evidence>
<name>A0AAJ3J4M5_PAEPO</name>
<dbReference type="PROSITE" id="PS50893">
    <property type="entry name" value="ABC_TRANSPORTER_2"/>
    <property type="match status" value="1"/>
</dbReference>
<evidence type="ECO:0000256" key="5">
    <source>
        <dbReference type="ARBA" id="ARBA00052482"/>
    </source>
</evidence>
<dbReference type="EC" id="7.6.2.9" evidence="7"/>
<keyword evidence="12" id="KW-1185">Reference proteome</keyword>
<proteinExistence type="inferred from homology"/>
<dbReference type="InterPro" id="IPR017871">
    <property type="entry name" value="ABC_transporter-like_CS"/>
</dbReference>
<evidence type="ECO:0000313" key="12">
    <source>
        <dbReference type="Proteomes" id="UP000094974"/>
    </source>
</evidence>
<evidence type="ECO:0000256" key="8">
    <source>
        <dbReference type="ARBA" id="ARBA00070305"/>
    </source>
</evidence>
<dbReference type="EMBL" id="LYND01000033">
    <property type="protein sequence ID" value="ODA11210.1"/>
    <property type="molecule type" value="Genomic_DNA"/>
</dbReference>
<gene>
    <name evidence="11" type="ORF">A7312_21510</name>
    <name evidence="10" type="ORF">QDS18_11325</name>
</gene>
<dbReference type="RefSeq" id="WP_025723011.1">
    <property type="nucleotide sequence ID" value="NZ_CP017968.3"/>
</dbReference>
<dbReference type="Gene3D" id="3.40.50.300">
    <property type="entry name" value="P-loop containing nucleotide triphosphate hydrolases"/>
    <property type="match status" value="1"/>
</dbReference>
<dbReference type="EMBL" id="JARVWT010000004">
    <property type="protein sequence ID" value="MDH2331467.1"/>
    <property type="molecule type" value="Genomic_DNA"/>
</dbReference>
<dbReference type="PANTHER" id="PTHR43117">
    <property type="entry name" value="OSMOPROTECTANT IMPORT ATP-BINDING PROTEIN OSMV"/>
    <property type="match status" value="1"/>
</dbReference>
<dbReference type="GO" id="GO:0016887">
    <property type="term" value="F:ATP hydrolysis activity"/>
    <property type="evidence" value="ECO:0007669"/>
    <property type="project" value="InterPro"/>
</dbReference>
<dbReference type="FunFam" id="3.40.50.300:FF:000425">
    <property type="entry name" value="Probable ABC transporter, ATP-binding subunit"/>
    <property type="match status" value="1"/>
</dbReference>
<organism evidence="10 13">
    <name type="scientific">Paenibacillus polymyxa</name>
    <name type="common">Bacillus polymyxa</name>
    <dbReference type="NCBI Taxonomy" id="1406"/>
    <lineage>
        <taxon>Bacteria</taxon>
        <taxon>Bacillati</taxon>
        <taxon>Bacillota</taxon>
        <taxon>Bacilli</taxon>
        <taxon>Bacillales</taxon>
        <taxon>Paenibacillaceae</taxon>
        <taxon>Paenibacillus</taxon>
    </lineage>
</organism>
<keyword evidence="2" id="KW-0813">Transport</keyword>
<dbReference type="PROSITE" id="PS00211">
    <property type="entry name" value="ABC_TRANSPORTER_1"/>
    <property type="match status" value="1"/>
</dbReference>
<dbReference type="Proteomes" id="UP001229409">
    <property type="component" value="Unassembled WGS sequence"/>
</dbReference>
<comment type="caution">
    <text evidence="10">The sequence shown here is derived from an EMBL/GenBank/DDBJ whole genome shotgun (WGS) entry which is preliminary data.</text>
</comment>
<accession>A0AAJ3J4M5</accession>
<dbReference type="GO" id="GO:0005524">
    <property type="term" value="F:ATP binding"/>
    <property type="evidence" value="ECO:0007669"/>
    <property type="project" value="UniProtKB-KW"/>
</dbReference>
<evidence type="ECO:0000256" key="3">
    <source>
        <dbReference type="ARBA" id="ARBA00022741"/>
    </source>
</evidence>
<comment type="subunit">
    <text evidence="6">The complex is composed of two ATP-binding proteins (OpuCA), two transmembrane proteins (OpuCB and OpuCD) and a solute-binding protein (OpuCC).</text>
</comment>
<dbReference type="InterPro" id="IPR003439">
    <property type="entry name" value="ABC_transporter-like_ATP-bd"/>
</dbReference>
<evidence type="ECO:0000256" key="1">
    <source>
        <dbReference type="ARBA" id="ARBA00005417"/>
    </source>
</evidence>
<dbReference type="Proteomes" id="UP000094974">
    <property type="component" value="Unassembled WGS sequence"/>
</dbReference>
<comment type="similarity">
    <text evidence="1">Belongs to the ABC transporter superfamily.</text>
</comment>
<reference evidence="11" key="2">
    <citation type="submission" date="2016-05" db="EMBL/GenBank/DDBJ databases">
        <authorList>
            <person name="Zheng J."/>
            <person name="Timme R."/>
            <person name="Allard M."/>
            <person name="Strain E."/>
            <person name="Luo Y."/>
            <person name="Brown E."/>
        </authorList>
    </citation>
    <scope>NUCLEOTIDE SEQUENCE</scope>
    <source>
        <strain evidence="11">CFSAN034343</strain>
    </source>
</reference>
<dbReference type="PANTHER" id="PTHR43117:SF4">
    <property type="entry name" value="OSMOPROTECTANT IMPORT ATP-BINDING PROTEIN OSMV"/>
    <property type="match status" value="1"/>
</dbReference>
<evidence type="ECO:0000256" key="2">
    <source>
        <dbReference type="ARBA" id="ARBA00022448"/>
    </source>
</evidence>
<dbReference type="SMART" id="SM00382">
    <property type="entry name" value="AAA"/>
    <property type="match status" value="1"/>
</dbReference>
<dbReference type="InterPro" id="IPR027417">
    <property type="entry name" value="P-loop_NTPase"/>
</dbReference>
<evidence type="ECO:0000256" key="7">
    <source>
        <dbReference type="ARBA" id="ARBA00066388"/>
    </source>
</evidence>
<dbReference type="InterPro" id="IPR003593">
    <property type="entry name" value="AAA+_ATPase"/>
</dbReference>
<protein>
    <recommendedName>
        <fullName evidence="8">Carnitine transport ATP-binding protein OpuCA</fullName>
        <ecNumber evidence="7">7.6.2.9</ecNumber>
    </recommendedName>
</protein>
<feature type="domain" description="ABC transporter" evidence="9">
    <location>
        <begin position="6"/>
        <end position="242"/>
    </location>
</feature>
<comment type="catalytic activity">
    <reaction evidence="5">
        <text>a quaternary ammonium(out) + ATP + H2O = a quaternary ammonium(in) + ADP + phosphate + H(+)</text>
        <dbReference type="Rhea" id="RHEA:11036"/>
        <dbReference type="ChEBI" id="CHEBI:15377"/>
        <dbReference type="ChEBI" id="CHEBI:15378"/>
        <dbReference type="ChEBI" id="CHEBI:30616"/>
        <dbReference type="ChEBI" id="CHEBI:35267"/>
        <dbReference type="ChEBI" id="CHEBI:43474"/>
        <dbReference type="ChEBI" id="CHEBI:456216"/>
        <dbReference type="EC" id="7.6.2.9"/>
    </reaction>
</comment>
<keyword evidence="3" id="KW-0547">Nucleotide-binding</keyword>
<evidence type="ECO:0000313" key="11">
    <source>
        <dbReference type="EMBL" id="ODA11210.1"/>
    </source>
</evidence>
<evidence type="ECO:0000256" key="4">
    <source>
        <dbReference type="ARBA" id="ARBA00022840"/>
    </source>
</evidence>
<dbReference type="Pfam" id="PF00005">
    <property type="entry name" value="ABC_tran"/>
    <property type="match status" value="1"/>
</dbReference>